<comment type="caution">
    <text evidence="5">The sequence shown here is derived from an EMBL/GenBank/DDBJ whole genome shotgun (WGS) entry which is preliminary data.</text>
</comment>
<proteinExistence type="predicted"/>
<dbReference type="AlphaFoldDB" id="A0A9W8HA58"/>
<gene>
    <name evidence="5" type="ORF">H4R18_003095</name>
</gene>
<dbReference type="GO" id="GO:0005634">
    <property type="term" value="C:nucleus"/>
    <property type="evidence" value="ECO:0007669"/>
    <property type="project" value="TreeGrafter"/>
</dbReference>
<dbReference type="OrthoDB" id="25790at2759"/>
<dbReference type="EMBL" id="JANBUL010000116">
    <property type="protein sequence ID" value="KAJ2781048.1"/>
    <property type="molecule type" value="Genomic_DNA"/>
</dbReference>
<feature type="domain" description="Transcription factor TFIIB cyclin-like" evidence="4">
    <location>
        <begin position="385"/>
        <end position="446"/>
    </location>
</feature>
<dbReference type="InterPro" id="IPR000812">
    <property type="entry name" value="TFIIB"/>
</dbReference>
<dbReference type="Pfam" id="PF00382">
    <property type="entry name" value="TFIIB"/>
    <property type="match status" value="2"/>
</dbReference>
<protein>
    <recommendedName>
        <fullName evidence="4">Transcription factor TFIIB cyclin-like domain-containing protein</fullName>
    </recommendedName>
</protein>
<keyword evidence="2" id="KW-0804">Transcription</keyword>
<evidence type="ECO:0000256" key="1">
    <source>
        <dbReference type="ARBA" id="ARBA00023015"/>
    </source>
</evidence>
<dbReference type="GO" id="GO:0097550">
    <property type="term" value="C:transcription preinitiation complex"/>
    <property type="evidence" value="ECO:0007669"/>
    <property type="project" value="TreeGrafter"/>
</dbReference>
<evidence type="ECO:0000313" key="6">
    <source>
        <dbReference type="Proteomes" id="UP001140217"/>
    </source>
</evidence>
<feature type="region of interest" description="Disordered" evidence="3">
    <location>
        <begin position="1"/>
        <end position="45"/>
    </location>
</feature>
<keyword evidence="1" id="KW-0805">Transcription regulation</keyword>
<dbReference type="GO" id="GO:0070897">
    <property type="term" value="P:transcription preinitiation complex assembly"/>
    <property type="evidence" value="ECO:0007669"/>
    <property type="project" value="InterPro"/>
</dbReference>
<evidence type="ECO:0000313" key="5">
    <source>
        <dbReference type="EMBL" id="KAJ2781048.1"/>
    </source>
</evidence>
<keyword evidence="6" id="KW-1185">Reference proteome</keyword>
<feature type="region of interest" description="Disordered" evidence="3">
    <location>
        <begin position="242"/>
        <end position="291"/>
    </location>
</feature>
<evidence type="ECO:0000259" key="4">
    <source>
        <dbReference type="Pfam" id="PF00382"/>
    </source>
</evidence>
<dbReference type="SUPFAM" id="SSF47954">
    <property type="entry name" value="Cyclin-like"/>
    <property type="match status" value="2"/>
</dbReference>
<evidence type="ECO:0000256" key="3">
    <source>
        <dbReference type="SAM" id="MobiDB-lite"/>
    </source>
</evidence>
<reference evidence="5" key="1">
    <citation type="submission" date="2022-07" db="EMBL/GenBank/DDBJ databases">
        <title>Phylogenomic reconstructions and comparative analyses of Kickxellomycotina fungi.</title>
        <authorList>
            <person name="Reynolds N.K."/>
            <person name="Stajich J.E."/>
            <person name="Barry K."/>
            <person name="Grigoriev I.V."/>
            <person name="Crous P."/>
            <person name="Smith M.E."/>
        </authorList>
    </citation>
    <scope>NUCLEOTIDE SEQUENCE</scope>
    <source>
        <strain evidence="5">NBRC 105414</strain>
    </source>
</reference>
<dbReference type="GO" id="GO:0017025">
    <property type="term" value="F:TBP-class protein binding"/>
    <property type="evidence" value="ECO:0007669"/>
    <property type="project" value="InterPro"/>
</dbReference>
<feature type="compositionally biased region" description="Acidic residues" evidence="3">
    <location>
        <begin position="160"/>
        <end position="171"/>
    </location>
</feature>
<sequence>MHINALLNPEAPLSHLPAKRPHYPTDSPLSHPPAKRPRYSVGHAAPHHYPSALQQAVQRKASLGGGATTERRVYVSREQAVGYVARGRGKSNNYIEMQQPKDSGELDFVDPMAAVAAELMELSAPRGPRDMLAGLPHDVNAVLSIENYPDPYRRDRVYYDEDDSSDSDNDDDKYLPEVTDCESDAETEPAPATPQSACANPDPDPMLWAAESQAAESKAIMSRMAARRSMQNLAALAAEPPTVAPVAKKAAKRRPAKGKSADGTAPESPDSSATAVAPEPTGEGNGEDGKPLVNWQMLEVPESVWQETLGLYDRVKTMRDVQNRQPVRMKHAILGALMFILCRSNGYPRTFVEICAAAKVTKREIGTYYHLMKRVLGDEFSSVQRSKPSEFLHRWCSVLDMPLWVAGAATKVHDRADRMGIVQGKCPISVSAASLWLVIWCFNHRHYMSAAGFALPKDAPITSAAIPNIPGLAPSSPAIPVTQRDVCKTARVVIATLTSVFKMFAPHIPDLVDGLMGVHL</sequence>
<name>A0A9W8HA58_9FUNG</name>
<dbReference type="PANTHER" id="PTHR11618">
    <property type="entry name" value="TRANSCRIPTION INITIATION FACTOR IIB-RELATED"/>
    <property type="match status" value="1"/>
</dbReference>
<organism evidence="5 6">
    <name type="scientific">Coemansia javaensis</name>
    <dbReference type="NCBI Taxonomy" id="2761396"/>
    <lineage>
        <taxon>Eukaryota</taxon>
        <taxon>Fungi</taxon>
        <taxon>Fungi incertae sedis</taxon>
        <taxon>Zoopagomycota</taxon>
        <taxon>Kickxellomycotina</taxon>
        <taxon>Kickxellomycetes</taxon>
        <taxon>Kickxellales</taxon>
        <taxon>Kickxellaceae</taxon>
        <taxon>Coemansia</taxon>
    </lineage>
</organism>
<feature type="region of interest" description="Disordered" evidence="3">
    <location>
        <begin position="154"/>
        <end position="206"/>
    </location>
</feature>
<dbReference type="PRINTS" id="PR00685">
    <property type="entry name" value="TIFACTORIIB"/>
</dbReference>
<dbReference type="PANTHER" id="PTHR11618:SF13">
    <property type="entry name" value="TRANSCRIPTION INITIATION FACTOR IIB"/>
    <property type="match status" value="1"/>
</dbReference>
<dbReference type="InterPro" id="IPR036915">
    <property type="entry name" value="Cyclin-like_sf"/>
</dbReference>
<accession>A0A9W8HA58</accession>
<evidence type="ECO:0000256" key="2">
    <source>
        <dbReference type="ARBA" id="ARBA00023163"/>
    </source>
</evidence>
<dbReference type="Proteomes" id="UP001140217">
    <property type="component" value="Unassembled WGS sequence"/>
</dbReference>
<dbReference type="InterPro" id="IPR013150">
    <property type="entry name" value="TFIIB_cyclin"/>
</dbReference>
<feature type="domain" description="Transcription factor TFIIB cyclin-like" evidence="4">
    <location>
        <begin position="298"/>
        <end position="374"/>
    </location>
</feature>
<dbReference type="Gene3D" id="1.10.472.10">
    <property type="entry name" value="Cyclin-like"/>
    <property type="match status" value="2"/>
</dbReference>